<feature type="transmembrane region" description="Helical" evidence="5">
    <location>
        <begin position="145"/>
        <end position="164"/>
    </location>
</feature>
<proteinExistence type="predicted"/>
<dbReference type="InterPro" id="IPR000537">
    <property type="entry name" value="UbiA_prenyltransferase"/>
</dbReference>
<evidence type="ECO:0000313" key="7">
    <source>
        <dbReference type="Proteomes" id="UP000177230"/>
    </source>
</evidence>
<accession>A0A1F5RHF0</accession>
<organism evidence="6 7">
    <name type="scientific">Candidatus Edwardsbacteria bacterium GWF2_54_11</name>
    <dbReference type="NCBI Taxonomy" id="1817851"/>
    <lineage>
        <taxon>Bacteria</taxon>
        <taxon>Candidatus Edwardsiibacteriota</taxon>
    </lineage>
</organism>
<sequence length="312" mass="34750">MDRKNPHLLDYLFVLRPILLVPAWTMLLVGYFRAQGHLAVSLKLPGEFWLAMLIYSGLMGAVYIINQIFDVETDRLNKKLFLVAEGYVNKTAIIIESIILFLTAIFIGFWKFSILFGVIITLSGILGLLYSVPPFKFKAKPFLDMLANGLGYGLLAFAAGWLSAGRDNANLWLFSMPYVLAVSAVYLNTTIPDHNSDKATGNITTGVFIGIKVTRWLALALMLGSLLLSIHFKDHLCLAASGAALPLFVMAVISGNMKWTMLSYQAGSLMLVVLSGMLFPIYIPILIATFLALKFYHKWRFGMDYPKFADRA</sequence>
<gene>
    <name evidence="6" type="ORF">A2024_06420</name>
</gene>
<comment type="subcellular location">
    <subcellularLocation>
        <location evidence="1">Membrane</location>
        <topology evidence="1">Multi-pass membrane protein</topology>
    </subcellularLocation>
</comment>
<name>A0A1F5RHF0_9BACT</name>
<evidence type="ECO:0000256" key="2">
    <source>
        <dbReference type="ARBA" id="ARBA00022692"/>
    </source>
</evidence>
<reference evidence="6 7" key="1">
    <citation type="journal article" date="2016" name="Nat. Commun.">
        <title>Thousands of microbial genomes shed light on interconnected biogeochemical processes in an aquifer system.</title>
        <authorList>
            <person name="Anantharaman K."/>
            <person name="Brown C.T."/>
            <person name="Hug L.A."/>
            <person name="Sharon I."/>
            <person name="Castelle C.J."/>
            <person name="Probst A.J."/>
            <person name="Thomas B.C."/>
            <person name="Singh A."/>
            <person name="Wilkins M.J."/>
            <person name="Karaoz U."/>
            <person name="Brodie E.L."/>
            <person name="Williams K.H."/>
            <person name="Hubbard S.S."/>
            <person name="Banfield J.F."/>
        </authorList>
    </citation>
    <scope>NUCLEOTIDE SEQUENCE [LARGE SCALE GENOMIC DNA]</scope>
</reference>
<evidence type="ECO:0000256" key="1">
    <source>
        <dbReference type="ARBA" id="ARBA00004141"/>
    </source>
</evidence>
<dbReference type="GO" id="GO:0016765">
    <property type="term" value="F:transferase activity, transferring alkyl or aryl (other than methyl) groups"/>
    <property type="evidence" value="ECO:0007669"/>
    <property type="project" value="InterPro"/>
</dbReference>
<feature type="transmembrane region" description="Helical" evidence="5">
    <location>
        <begin position="12"/>
        <end position="34"/>
    </location>
</feature>
<keyword evidence="3 5" id="KW-1133">Transmembrane helix</keyword>
<dbReference type="AlphaFoldDB" id="A0A1F5RHF0"/>
<dbReference type="Pfam" id="PF01040">
    <property type="entry name" value="UbiA"/>
    <property type="match status" value="1"/>
</dbReference>
<keyword evidence="2 5" id="KW-0812">Transmembrane</keyword>
<dbReference type="GO" id="GO:0016020">
    <property type="term" value="C:membrane"/>
    <property type="evidence" value="ECO:0007669"/>
    <property type="project" value="UniProtKB-SubCell"/>
</dbReference>
<feature type="transmembrane region" description="Helical" evidence="5">
    <location>
        <begin position="207"/>
        <end position="229"/>
    </location>
</feature>
<evidence type="ECO:0000256" key="5">
    <source>
        <dbReference type="SAM" id="Phobius"/>
    </source>
</evidence>
<evidence type="ECO:0000256" key="3">
    <source>
        <dbReference type="ARBA" id="ARBA00022989"/>
    </source>
</evidence>
<feature type="transmembrane region" description="Helical" evidence="5">
    <location>
        <begin position="269"/>
        <end position="293"/>
    </location>
</feature>
<feature type="transmembrane region" description="Helical" evidence="5">
    <location>
        <begin position="171"/>
        <end position="187"/>
    </location>
</feature>
<comment type="caution">
    <text evidence="6">The sequence shown here is derived from an EMBL/GenBank/DDBJ whole genome shotgun (WGS) entry which is preliminary data.</text>
</comment>
<evidence type="ECO:0000313" key="6">
    <source>
        <dbReference type="EMBL" id="OGF13471.1"/>
    </source>
</evidence>
<dbReference type="EMBL" id="MFFM01000017">
    <property type="protein sequence ID" value="OGF13471.1"/>
    <property type="molecule type" value="Genomic_DNA"/>
</dbReference>
<dbReference type="PANTHER" id="PTHR42723">
    <property type="entry name" value="CHLOROPHYLL SYNTHASE"/>
    <property type="match status" value="1"/>
</dbReference>
<feature type="transmembrane region" description="Helical" evidence="5">
    <location>
        <begin position="236"/>
        <end position="257"/>
    </location>
</feature>
<evidence type="ECO:0008006" key="8">
    <source>
        <dbReference type="Google" id="ProtNLM"/>
    </source>
</evidence>
<dbReference type="Gene3D" id="1.10.357.140">
    <property type="entry name" value="UbiA prenyltransferase"/>
    <property type="match status" value="1"/>
</dbReference>
<dbReference type="PANTHER" id="PTHR42723:SF1">
    <property type="entry name" value="CHLOROPHYLL SYNTHASE, CHLOROPLASTIC"/>
    <property type="match status" value="1"/>
</dbReference>
<protein>
    <recommendedName>
        <fullName evidence="8">Prenyltransferase</fullName>
    </recommendedName>
</protein>
<dbReference type="Proteomes" id="UP000177230">
    <property type="component" value="Unassembled WGS sequence"/>
</dbReference>
<dbReference type="InterPro" id="IPR044878">
    <property type="entry name" value="UbiA_sf"/>
</dbReference>
<feature type="transmembrane region" description="Helical" evidence="5">
    <location>
        <begin position="86"/>
        <end position="107"/>
    </location>
</feature>
<keyword evidence="4 5" id="KW-0472">Membrane</keyword>
<dbReference type="InterPro" id="IPR050475">
    <property type="entry name" value="Prenyltransferase_related"/>
</dbReference>
<evidence type="ECO:0000256" key="4">
    <source>
        <dbReference type="ARBA" id="ARBA00023136"/>
    </source>
</evidence>
<feature type="transmembrane region" description="Helical" evidence="5">
    <location>
        <begin position="46"/>
        <end position="66"/>
    </location>
</feature>